<keyword evidence="8" id="KW-0472">Membrane</keyword>
<gene>
    <name evidence="9" type="ORF">K491DRAFT_704893</name>
</gene>
<evidence type="ECO:0000313" key="10">
    <source>
        <dbReference type="Proteomes" id="UP000799324"/>
    </source>
</evidence>
<keyword evidence="7" id="KW-0503">Monooxygenase</keyword>
<keyword evidence="10" id="KW-1185">Reference proteome</keyword>
<reference evidence="9" key="1">
    <citation type="journal article" date="2020" name="Stud. Mycol.">
        <title>101 Dothideomycetes genomes: a test case for predicting lifestyles and emergence of pathogens.</title>
        <authorList>
            <person name="Haridas S."/>
            <person name="Albert R."/>
            <person name="Binder M."/>
            <person name="Bloem J."/>
            <person name="Labutti K."/>
            <person name="Salamov A."/>
            <person name="Andreopoulos B."/>
            <person name="Baker S."/>
            <person name="Barry K."/>
            <person name="Bills G."/>
            <person name="Bluhm B."/>
            <person name="Cannon C."/>
            <person name="Castanera R."/>
            <person name="Culley D."/>
            <person name="Daum C."/>
            <person name="Ezra D."/>
            <person name="Gonzalez J."/>
            <person name="Henrissat B."/>
            <person name="Kuo A."/>
            <person name="Liang C."/>
            <person name="Lipzen A."/>
            <person name="Lutzoni F."/>
            <person name="Magnuson J."/>
            <person name="Mondo S."/>
            <person name="Nolan M."/>
            <person name="Ohm R."/>
            <person name="Pangilinan J."/>
            <person name="Park H.-J."/>
            <person name="Ramirez L."/>
            <person name="Alfaro M."/>
            <person name="Sun H."/>
            <person name="Tritt A."/>
            <person name="Yoshinaga Y."/>
            <person name="Zwiers L.-H."/>
            <person name="Turgeon B."/>
            <person name="Goodwin S."/>
            <person name="Spatafora J."/>
            <person name="Crous P."/>
            <person name="Grigoriev I."/>
        </authorList>
    </citation>
    <scope>NUCLEOTIDE SEQUENCE</scope>
    <source>
        <strain evidence="9">CBS 122681</strain>
    </source>
</reference>
<organism evidence="9 10">
    <name type="scientific">Lophiostoma macrostomum CBS 122681</name>
    <dbReference type="NCBI Taxonomy" id="1314788"/>
    <lineage>
        <taxon>Eukaryota</taxon>
        <taxon>Fungi</taxon>
        <taxon>Dikarya</taxon>
        <taxon>Ascomycota</taxon>
        <taxon>Pezizomycotina</taxon>
        <taxon>Dothideomycetes</taxon>
        <taxon>Pleosporomycetidae</taxon>
        <taxon>Pleosporales</taxon>
        <taxon>Lophiostomataceae</taxon>
        <taxon>Lophiostoma</taxon>
    </lineage>
</organism>
<comment type="similarity">
    <text evidence="2 7">Belongs to the cytochrome P450 family.</text>
</comment>
<dbReference type="PANTHER" id="PTHR24305">
    <property type="entry name" value="CYTOCHROME P450"/>
    <property type="match status" value="1"/>
</dbReference>
<evidence type="ECO:0000256" key="2">
    <source>
        <dbReference type="ARBA" id="ARBA00010617"/>
    </source>
</evidence>
<protein>
    <submittedName>
        <fullName evidence="9">Cytochrome P450</fullName>
    </submittedName>
</protein>
<keyword evidence="8" id="KW-1133">Transmembrane helix</keyword>
<dbReference type="GO" id="GO:0020037">
    <property type="term" value="F:heme binding"/>
    <property type="evidence" value="ECO:0007669"/>
    <property type="project" value="InterPro"/>
</dbReference>
<keyword evidence="4 6" id="KW-0479">Metal-binding</keyword>
<sequence length="475" mass="53845">MAVLTFLWEHCSNYRFFSFIKVVIVVPSLYLLIRAVYRIFLHPLRAFPGPKLRAISHIPHAIAGTKGRAAFDVRDLHARYGEVVRIAPDLLSFMTPSFWQDIHGHAAAKKFPKYGYFKARGDAQPLLTADEKDYPRQRAALMQGFSERAIAGQESTLKRHIDLFMKRLEENSERIDMSQWFQWLTFDLIGEFALSNHPWVAILVRWFRAVSFATNANEFGMLAPVLMLFTDIKDLMGIKIHQENAAAAVKKRLEMEDDPNRNDIWSYILRRKHENPLSLGEMEINAAALLIAATSPVADTLSGAIYFLSRNPKLTLSSTSKMPYLHAVMNETMRCYTPTPGGGRRQAPPGGATVSGHYVPGGTVVAVYQLPAFTLPNNFALPDCYLPERWLPIDHPDSPKATLTDEQEVFQPFSVGPKACIGKGYAYAEIKLILARVVWHFDFELLDNGFAVEKQRAFLFRERPPLNVKLSVRQH</sequence>
<dbReference type="GO" id="GO:0004497">
    <property type="term" value="F:monooxygenase activity"/>
    <property type="evidence" value="ECO:0007669"/>
    <property type="project" value="UniProtKB-KW"/>
</dbReference>
<dbReference type="PANTHER" id="PTHR24305:SF210">
    <property type="entry name" value="CYTOCHROME P450 MONOOXYGENASE ASQL-RELATED"/>
    <property type="match status" value="1"/>
</dbReference>
<accession>A0A6A6T555</accession>
<keyword evidence="7" id="KW-0560">Oxidoreductase</keyword>
<dbReference type="PRINTS" id="PR00385">
    <property type="entry name" value="P450"/>
</dbReference>
<comment type="cofactor">
    <cofactor evidence="1 6">
        <name>heme</name>
        <dbReference type="ChEBI" id="CHEBI:30413"/>
    </cofactor>
</comment>
<evidence type="ECO:0000256" key="5">
    <source>
        <dbReference type="ARBA" id="ARBA00023004"/>
    </source>
</evidence>
<dbReference type="Pfam" id="PF00067">
    <property type="entry name" value="p450"/>
    <property type="match status" value="1"/>
</dbReference>
<dbReference type="PROSITE" id="PS00086">
    <property type="entry name" value="CYTOCHROME_P450"/>
    <property type="match status" value="1"/>
</dbReference>
<evidence type="ECO:0000256" key="7">
    <source>
        <dbReference type="RuleBase" id="RU000461"/>
    </source>
</evidence>
<dbReference type="InterPro" id="IPR001128">
    <property type="entry name" value="Cyt_P450"/>
</dbReference>
<dbReference type="GO" id="GO:0005506">
    <property type="term" value="F:iron ion binding"/>
    <property type="evidence" value="ECO:0007669"/>
    <property type="project" value="InterPro"/>
</dbReference>
<dbReference type="InterPro" id="IPR002403">
    <property type="entry name" value="Cyt_P450_E_grp-IV"/>
</dbReference>
<dbReference type="SUPFAM" id="SSF48264">
    <property type="entry name" value="Cytochrome P450"/>
    <property type="match status" value="1"/>
</dbReference>
<keyword evidence="8" id="KW-0812">Transmembrane</keyword>
<dbReference type="InterPro" id="IPR050121">
    <property type="entry name" value="Cytochrome_P450_monoxygenase"/>
</dbReference>
<evidence type="ECO:0000313" key="9">
    <source>
        <dbReference type="EMBL" id="KAF2655026.1"/>
    </source>
</evidence>
<dbReference type="EMBL" id="MU004355">
    <property type="protein sequence ID" value="KAF2655026.1"/>
    <property type="molecule type" value="Genomic_DNA"/>
</dbReference>
<dbReference type="InterPro" id="IPR036396">
    <property type="entry name" value="Cyt_P450_sf"/>
</dbReference>
<dbReference type="GO" id="GO:0016705">
    <property type="term" value="F:oxidoreductase activity, acting on paired donors, with incorporation or reduction of molecular oxygen"/>
    <property type="evidence" value="ECO:0007669"/>
    <property type="project" value="InterPro"/>
</dbReference>
<dbReference type="Proteomes" id="UP000799324">
    <property type="component" value="Unassembled WGS sequence"/>
</dbReference>
<evidence type="ECO:0000256" key="1">
    <source>
        <dbReference type="ARBA" id="ARBA00001971"/>
    </source>
</evidence>
<feature type="transmembrane region" description="Helical" evidence="8">
    <location>
        <begin position="16"/>
        <end position="37"/>
    </location>
</feature>
<feature type="binding site" description="axial binding residue" evidence="6">
    <location>
        <position position="420"/>
    </location>
    <ligand>
        <name>heme</name>
        <dbReference type="ChEBI" id="CHEBI:30413"/>
    </ligand>
    <ligandPart>
        <name>Fe</name>
        <dbReference type="ChEBI" id="CHEBI:18248"/>
    </ligandPart>
</feature>
<evidence type="ECO:0000256" key="4">
    <source>
        <dbReference type="ARBA" id="ARBA00022723"/>
    </source>
</evidence>
<name>A0A6A6T555_9PLEO</name>
<evidence type="ECO:0000256" key="8">
    <source>
        <dbReference type="SAM" id="Phobius"/>
    </source>
</evidence>
<keyword evidence="3 6" id="KW-0349">Heme</keyword>
<dbReference type="Gene3D" id="1.10.630.10">
    <property type="entry name" value="Cytochrome P450"/>
    <property type="match status" value="1"/>
</dbReference>
<dbReference type="CDD" id="cd11058">
    <property type="entry name" value="CYP60B-like"/>
    <property type="match status" value="1"/>
</dbReference>
<evidence type="ECO:0000256" key="3">
    <source>
        <dbReference type="ARBA" id="ARBA00022617"/>
    </source>
</evidence>
<evidence type="ECO:0000256" key="6">
    <source>
        <dbReference type="PIRSR" id="PIRSR602403-1"/>
    </source>
</evidence>
<dbReference type="PRINTS" id="PR00465">
    <property type="entry name" value="EP450IV"/>
</dbReference>
<dbReference type="AlphaFoldDB" id="A0A6A6T555"/>
<keyword evidence="5 6" id="KW-0408">Iron</keyword>
<dbReference type="InterPro" id="IPR017972">
    <property type="entry name" value="Cyt_P450_CS"/>
</dbReference>
<proteinExistence type="inferred from homology"/>
<dbReference type="OrthoDB" id="1470350at2759"/>